<dbReference type="Pfam" id="PF00378">
    <property type="entry name" value="ECH_1"/>
    <property type="match status" value="1"/>
</dbReference>
<gene>
    <name evidence="2" type="ORF">BCL67_1104</name>
</gene>
<evidence type="ECO:0000256" key="1">
    <source>
        <dbReference type="ARBA" id="ARBA00005254"/>
    </source>
</evidence>
<dbReference type="PANTHER" id="PTHR43459">
    <property type="entry name" value="ENOYL-COA HYDRATASE"/>
    <property type="match status" value="1"/>
</dbReference>
<dbReference type="AlphaFoldDB" id="A0A2T0YIE5"/>
<name>A0A2T0YIE5_9MICC</name>
<keyword evidence="3" id="KW-1185">Reference proteome</keyword>
<dbReference type="InterPro" id="IPR029045">
    <property type="entry name" value="ClpP/crotonase-like_dom_sf"/>
</dbReference>
<dbReference type="InterPro" id="IPR014748">
    <property type="entry name" value="Enoyl-CoA_hydra_C"/>
</dbReference>
<evidence type="ECO:0000313" key="2">
    <source>
        <dbReference type="EMBL" id="PRZ14907.1"/>
    </source>
</evidence>
<protein>
    <submittedName>
        <fullName evidence="2">Enoyl-CoA hydratase/carnithine racemase</fullName>
    </submittedName>
</protein>
<dbReference type="RefSeq" id="WP_106123199.1">
    <property type="nucleotide sequence ID" value="NZ_PVTY01000010.1"/>
</dbReference>
<evidence type="ECO:0000313" key="3">
    <source>
        <dbReference type="Proteomes" id="UP000238217"/>
    </source>
</evidence>
<comment type="similarity">
    <text evidence="1">Belongs to the enoyl-CoA hydratase/isomerase family.</text>
</comment>
<comment type="caution">
    <text evidence="2">The sequence shown here is derived from an EMBL/GenBank/DDBJ whole genome shotgun (WGS) entry which is preliminary data.</text>
</comment>
<dbReference type="Gene3D" id="3.90.226.10">
    <property type="entry name" value="2-enoyl-CoA Hydratase, Chain A, domain 1"/>
    <property type="match status" value="1"/>
</dbReference>
<dbReference type="Proteomes" id="UP000238217">
    <property type="component" value="Unassembled WGS sequence"/>
</dbReference>
<accession>A0A2T0YIE5</accession>
<dbReference type="OrthoDB" id="9777711at2"/>
<proteinExistence type="inferred from homology"/>
<dbReference type="GO" id="GO:0003824">
    <property type="term" value="F:catalytic activity"/>
    <property type="evidence" value="ECO:0007669"/>
    <property type="project" value="UniProtKB-ARBA"/>
</dbReference>
<dbReference type="PANTHER" id="PTHR43459:SF1">
    <property type="entry name" value="EG:BACN32G11.4 PROTEIN"/>
    <property type="match status" value="1"/>
</dbReference>
<reference evidence="2 3" key="1">
    <citation type="submission" date="2018-03" db="EMBL/GenBank/DDBJ databases">
        <title>Comparative analysis of microorganisms from saline springs in Andes Mountain Range, Colombia.</title>
        <authorList>
            <person name="Rubin E."/>
        </authorList>
    </citation>
    <scope>NUCLEOTIDE SEQUENCE [LARGE SCALE GENOMIC DNA]</scope>
    <source>
        <strain evidence="2 3">CG 35</strain>
    </source>
</reference>
<dbReference type="SUPFAM" id="SSF52096">
    <property type="entry name" value="ClpP/crotonase"/>
    <property type="match status" value="1"/>
</dbReference>
<dbReference type="CDD" id="cd06558">
    <property type="entry name" value="crotonase-like"/>
    <property type="match status" value="1"/>
</dbReference>
<sequence>MISLSISENIAEIVLDAPKKLNSLDEQALDDLDAAYQEAEAAGVRALLLRGEGKGFCAGRDISNVVPATDDALGYLGGKVTPLMRRMAAFPAPTFAAVQGACLGVGLGLAIATDVVYVAENAKIGSPFAALGATLDSGGHALFVERLGAHRTLDLIYTADLMSGAEAVAAGLFSRAVPAEELLDFTREKVAVAAAGATLAFRESKTLVAAVRDQRIGLWESLDAENHAQGRLCDSADYTEGFAAFQQKRKPVFHGR</sequence>
<organism evidence="2 3">
    <name type="scientific">Nesterenkonia sandarakina</name>
    <dbReference type="NCBI Taxonomy" id="272918"/>
    <lineage>
        <taxon>Bacteria</taxon>
        <taxon>Bacillati</taxon>
        <taxon>Actinomycetota</taxon>
        <taxon>Actinomycetes</taxon>
        <taxon>Micrococcales</taxon>
        <taxon>Micrococcaceae</taxon>
        <taxon>Nesterenkonia</taxon>
    </lineage>
</organism>
<dbReference type="EMBL" id="PVTY01000010">
    <property type="protein sequence ID" value="PRZ14907.1"/>
    <property type="molecule type" value="Genomic_DNA"/>
</dbReference>
<dbReference type="InterPro" id="IPR001753">
    <property type="entry name" value="Enoyl-CoA_hydra/iso"/>
</dbReference>
<dbReference type="Gene3D" id="1.10.12.10">
    <property type="entry name" value="Lyase 2-enoyl-coa Hydratase, Chain A, domain 2"/>
    <property type="match status" value="1"/>
</dbReference>